<evidence type="ECO:0000256" key="6">
    <source>
        <dbReference type="ARBA" id="ARBA00047929"/>
    </source>
</evidence>
<evidence type="ECO:0000256" key="7">
    <source>
        <dbReference type="ARBA" id="ARBA00048823"/>
    </source>
</evidence>
<evidence type="ECO:0000313" key="10">
    <source>
        <dbReference type="EMBL" id="SVC62321.1"/>
    </source>
</evidence>
<dbReference type="InterPro" id="IPR042103">
    <property type="entry name" value="SerRS_1_N_sf"/>
</dbReference>
<evidence type="ECO:0000256" key="8">
    <source>
        <dbReference type="SAM" id="Coils"/>
    </source>
</evidence>
<evidence type="ECO:0000256" key="3">
    <source>
        <dbReference type="ARBA" id="ARBA00022490"/>
    </source>
</evidence>
<keyword evidence="8" id="KW-0175">Coiled coil</keyword>
<dbReference type="GO" id="GO:0004828">
    <property type="term" value="F:serine-tRNA ligase activity"/>
    <property type="evidence" value="ECO:0007669"/>
    <property type="project" value="UniProtKB-EC"/>
</dbReference>
<dbReference type="SUPFAM" id="SSF55681">
    <property type="entry name" value="Class II aaRS and biotin synthetases"/>
    <property type="match status" value="1"/>
</dbReference>
<dbReference type="PANTHER" id="PTHR43697">
    <property type="entry name" value="SERYL-TRNA SYNTHETASE"/>
    <property type="match status" value="1"/>
</dbReference>
<keyword evidence="4" id="KW-0648">Protein biosynthesis</keyword>
<dbReference type="SUPFAM" id="SSF46589">
    <property type="entry name" value="tRNA-binding arm"/>
    <property type="match status" value="1"/>
</dbReference>
<dbReference type="Pfam" id="PF02403">
    <property type="entry name" value="Seryl_tRNA_N"/>
    <property type="match status" value="1"/>
</dbReference>
<dbReference type="InterPro" id="IPR045864">
    <property type="entry name" value="aa-tRNA-synth_II/BPL/LPL"/>
</dbReference>
<comment type="pathway">
    <text evidence="1">Aminoacyl-tRNA biosynthesis; selenocysteinyl-tRNA(Sec) biosynthesis; L-seryl-tRNA(Sec) from L-serine and tRNA(Sec): step 1/1.</text>
</comment>
<proteinExistence type="inferred from homology"/>
<feature type="coiled-coil region" evidence="8">
    <location>
        <begin position="75"/>
        <end position="102"/>
    </location>
</feature>
<feature type="domain" description="Serine-tRNA synthetase type1 N-terminal" evidence="9">
    <location>
        <begin position="1"/>
        <end position="107"/>
    </location>
</feature>
<dbReference type="Gene3D" id="1.10.287.40">
    <property type="entry name" value="Serine-tRNA synthetase, tRNA binding domain"/>
    <property type="match status" value="1"/>
</dbReference>
<feature type="non-terminal residue" evidence="10">
    <location>
        <position position="194"/>
    </location>
</feature>
<evidence type="ECO:0000256" key="1">
    <source>
        <dbReference type="ARBA" id="ARBA00005045"/>
    </source>
</evidence>
<dbReference type="Gene3D" id="3.30.930.10">
    <property type="entry name" value="Bira Bifunctional Protein, Domain 2"/>
    <property type="match status" value="1"/>
</dbReference>
<organism evidence="10">
    <name type="scientific">marine metagenome</name>
    <dbReference type="NCBI Taxonomy" id="408172"/>
    <lineage>
        <taxon>unclassified sequences</taxon>
        <taxon>metagenomes</taxon>
        <taxon>ecological metagenomes</taxon>
    </lineage>
</organism>
<dbReference type="EMBL" id="UINC01101481">
    <property type="protein sequence ID" value="SVC62321.1"/>
    <property type="molecule type" value="Genomic_DNA"/>
</dbReference>
<dbReference type="GO" id="GO:0000166">
    <property type="term" value="F:nucleotide binding"/>
    <property type="evidence" value="ECO:0007669"/>
    <property type="project" value="InterPro"/>
</dbReference>
<comment type="catalytic activity">
    <reaction evidence="6">
        <text>tRNA(Sec) + L-serine + ATP = L-seryl-tRNA(Sec) + AMP + diphosphate + H(+)</text>
        <dbReference type="Rhea" id="RHEA:42580"/>
        <dbReference type="Rhea" id="RHEA-COMP:9742"/>
        <dbReference type="Rhea" id="RHEA-COMP:10128"/>
        <dbReference type="ChEBI" id="CHEBI:15378"/>
        <dbReference type="ChEBI" id="CHEBI:30616"/>
        <dbReference type="ChEBI" id="CHEBI:33019"/>
        <dbReference type="ChEBI" id="CHEBI:33384"/>
        <dbReference type="ChEBI" id="CHEBI:78442"/>
        <dbReference type="ChEBI" id="CHEBI:78533"/>
        <dbReference type="ChEBI" id="CHEBI:456215"/>
        <dbReference type="EC" id="6.1.1.11"/>
    </reaction>
</comment>
<evidence type="ECO:0000259" key="9">
    <source>
        <dbReference type="Pfam" id="PF02403"/>
    </source>
</evidence>
<gene>
    <name evidence="10" type="ORF">METZ01_LOCUS315175</name>
</gene>
<keyword evidence="3" id="KW-0963">Cytoplasm</keyword>
<dbReference type="PANTHER" id="PTHR43697:SF1">
    <property type="entry name" value="SERINE--TRNA LIGASE"/>
    <property type="match status" value="1"/>
</dbReference>
<name>A0A382NRY2_9ZZZZ</name>
<comment type="catalytic activity">
    <reaction evidence="7">
        <text>tRNA(Ser) + L-serine + ATP = L-seryl-tRNA(Ser) + AMP + diphosphate + H(+)</text>
        <dbReference type="Rhea" id="RHEA:12292"/>
        <dbReference type="Rhea" id="RHEA-COMP:9669"/>
        <dbReference type="Rhea" id="RHEA-COMP:9703"/>
        <dbReference type="ChEBI" id="CHEBI:15378"/>
        <dbReference type="ChEBI" id="CHEBI:30616"/>
        <dbReference type="ChEBI" id="CHEBI:33019"/>
        <dbReference type="ChEBI" id="CHEBI:33384"/>
        <dbReference type="ChEBI" id="CHEBI:78442"/>
        <dbReference type="ChEBI" id="CHEBI:78533"/>
        <dbReference type="ChEBI" id="CHEBI:456215"/>
        <dbReference type="EC" id="6.1.1.11"/>
    </reaction>
</comment>
<dbReference type="AlphaFoldDB" id="A0A382NRY2"/>
<evidence type="ECO:0000256" key="4">
    <source>
        <dbReference type="ARBA" id="ARBA00022917"/>
    </source>
</evidence>
<dbReference type="InterPro" id="IPR015866">
    <property type="entry name" value="Ser-tRNA-synth_1_N"/>
</dbReference>
<accession>A0A382NRY2</accession>
<protein>
    <recommendedName>
        <fullName evidence="5">Seryl-tRNA(Ser/Sec) synthetase</fullName>
    </recommendedName>
</protein>
<sequence>MISIEQIRNDVEYVKRQLSFKGDTKSVDTIVSLDKSYRSYISQSNELRAKRNQVSGEISAAKKSRNSADKEIKDMRIVGEEIKSIEEKANEIKNELDELLLRLPNLPHESTPEGKDETENKLIREWGKENKKDFELKNHLELGDNLGLFDFEAAAKISGSGFPLYKGKGAKLERALINYMLDFQTKNHGYIEIF</sequence>
<dbReference type="InterPro" id="IPR010978">
    <property type="entry name" value="tRNA-bd_arm"/>
</dbReference>
<evidence type="ECO:0000256" key="5">
    <source>
        <dbReference type="ARBA" id="ARBA00033352"/>
    </source>
</evidence>
<reference evidence="10" key="1">
    <citation type="submission" date="2018-05" db="EMBL/GenBank/DDBJ databases">
        <authorList>
            <person name="Lanie J.A."/>
            <person name="Ng W.-L."/>
            <person name="Kazmierczak K.M."/>
            <person name="Andrzejewski T.M."/>
            <person name="Davidsen T.M."/>
            <person name="Wayne K.J."/>
            <person name="Tettelin H."/>
            <person name="Glass J.I."/>
            <person name="Rusch D."/>
            <person name="Podicherti R."/>
            <person name="Tsui H.-C.T."/>
            <person name="Winkler M.E."/>
        </authorList>
    </citation>
    <scope>NUCLEOTIDE SEQUENCE</scope>
</reference>
<dbReference type="GO" id="GO:0006412">
    <property type="term" value="P:translation"/>
    <property type="evidence" value="ECO:0007669"/>
    <property type="project" value="UniProtKB-KW"/>
</dbReference>
<evidence type="ECO:0000256" key="2">
    <source>
        <dbReference type="ARBA" id="ARBA00010728"/>
    </source>
</evidence>
<comment type="similarity">
    <text evidence="2">Belongs to the class-II aminoacyl-tRNA synthetase family. Type-1 seryl-tRNA synthetase subfamily.</text>
</comment>